<evidence type="ECO:0000256" key="1">
    <source>
        <dbReference type="SAM" id="MobiDB-lite"/>
    </source>
</evidence>
<comment type="caution">
    <text evidence="2">The sequence shown here is derived from an EMBL/GenBank/DDBJ whole genome shotgun (WGS) entry which is preliminary data.</text>
</comment>
<dbReference type="Proteomes" id="UP000037084">
    <property type="component" value="Unassembled WGS sequence"/>
</dbReference>
<dbReference type="OrthoDB" id="4515152at2"/>
<dbReference type="PATRIC" id="fig|1961.12.peg.3477"/>
<accession>A0A0L8MSH6</accession>
<name>A0A0L8MSH6_STRVG</name>
<reference evidence="3" key="1">
    <citation type="submission" date="2015-07" db="EMBL/GenBank/DDBJ databases">
        <authorList>
            <consortium name="Consortium for Microbial Forensics and Genomics (microFORGE)"/>
            <person name="Knight B.M."/>
            <person name="Roberts D.P."/>
            <person name="Lin D."/>
            <person name="Hari K."/>
            <person name="Fletcher J."/>
            <person name="Melcher U."/>
            <person name="Blagden T."/>
            <person name="Winegar R.A."/>
        </authorList>
    </citation>
    <scope>NUCLEOTIDE SEQUENCE [LARGE SCALE GENOMIC DNA]</scope>
    <source>
        <strain evidence="3">NRRL B-1447</strain>
    </source>
</reference>
<organism evidence="2 3">
    <name type="scientific">Streptomyces virginiae</name>
    <name type="common">Streptomyces cinnamonensis</name>
    <dbReference type="NCBI Taxonomy" id="1961"/>
    <lineage>
        <taxon>Bacteria</taxon>
        <taxon>Bacillati</taxon>
        <taxon>Actinomycetota</taxon>
        <taxon>Actinomycetes</taxon>
        <taxon>Kitasatosporales</taxon>
        <taxon>Streptomycetaceae</taxon>
        <taxon>Streptomyces</taxon>
    </lineage>
</organism>
<dbReference type="EMBL" id="LGUV01000166">
    <property type="protein sequence ID" value="KOG53260.1"/>
    <property type="molecule type" value="Genomic_DNA"/>
</dbReference>
<proteinExistence type="predicted"/>
<dbReference type="RefSeq" id="WP_053171404.1">
    <property type="nucleotide sequence ID" value="NZ_LGUV01000166.1"/>
</dbReference>
<dbReference type="AlphaFoldDB" id="A0A0L8MSH6"/>
<feature type="region of interest" description="Disordered" evidence="1">
    <location>
        <begin position="1"/>
        <end position="22"/>
    </location>
</feature>
<evidence type="ECO:0000313" key="2">
    <source>
        <dbReference type="EMBL" id="KOG53260.1"/>
    </source>
</evidence>
<sequence length="241" mass="25408">MIGEPEVDGEQWPAADRDGAPQDVVVGEPLRGRARPPWPWVAAAVVATSALWAGGLSAFGDRLAAPEIRYRVADDLCDRFTASTLEGVLGSLPKTVPLKGGRHPALDWASCARENDRAGSAGTVHTSATVELHKKTDPAAEFALDVPATRIFFYGDEVGWDPLPGLGEQAVVSGSGPDDSLRLRVRDGGAVFTVDVIIYRGMSEDGGPDPTLAPVPHPGRETLLAAAVEDTRALMAALRRG</sequence>
<evidence type="ECO:0000313" key="3">
    <source>
        <dbReference type="Proteomes" id="UP000037084"/>
    </source>
</evidence>
<protein>
    <submittedName>
        <fullName evidence="2">Uncharacterized protein</fullName>
    </submittedName>
</protein>
<gene>
    <name evidence="2" type="ORF">ADK75_15100</name>
</gene>